<evidence type="ECO:0000256" key="1">
    <source>
        <dbReference type="SAM" id="Phobius"/>
    </source>
</evidence>
<feature type="transmembrane region" description="Helical" evidence="1">
    <location>
        <begin position="53"/>
        <end position="78"/>
    </location>
</feature>
<dbReference type="KEGG" id="uam:UABAM_00704"/>
<organism evidence="2 3">
    <name type="scientific">Uabimicrobium amorphum</name>
    <dbReference type="NCBI Taxonomy" id="2596890"/>
    <lineage>
        <taxon>Bacteria</taxon>
        <taxon>Pseudomonadati</taxon>
        <taxon>Planctomycetota</taxon>
        <taxon>Candidatus Uabimicrobiia</taxon>
        <taxon>Candidatus Uabimicrobiales</taxon>
        <taxon>Candidatus Uabimicrobiaceae</taxon>
        <taxon>Candidatus Uabimicrobium</taxon>
    </lineage>
</organism>
<evidence type="ECO:0000313" key="3">
    <source>
        <dbReference type="Proteomes" id="UP000326354"/>
    </source>
</evidence>
<proteinExistence type="predicted"/>
<keyword evidence="1" id="KW-0812">Transmembrane</keyword>
<gene>
    <name evidence="2" type="ORF">UABAM_00704</name>
</gene>
<protein>
    <submittedName>
        <fullName evidence="2">Uncharacterized protein</fullName>
    </submittedName>
</protein>
<dbReference type="Proteomes" id="UP000326354">
    <property type="component" value="Chromosome"/>
</dbReference>
<reference evidence="2 3" key="1">
    <citation type="submission" date="2019-08" db="EMBL/GenBank/DDBJ databases">
        <title>Complete genome sequence of Candidatus Uab amorphum.</title>
        <authorList>
            <person name="Shiratori T."/>
            <person name="Suzuki S."/>
            <person name="Kakizawa Y."/>
            <person name="Ishida K."/>
        </authorList>
    </citation>
    <scope>NUCLEOTIDE SEQUENCE [LARGE SCALE GENOMIC DNA]</scope>
    <source>
        <strain evidence="2 3">SRT547</strain>
    </source>
</reference>
<accession>A0A5S9IJ65</accession>
<feature type="transmembrane region" description="Helical" evidence="1">
    <location>
        <begin position="15"/>
        <end position="41"/>
    </location>
</feature>
<keyword evidence="1" id="KW-0472">Membrane</keyword>
<dbReference type="AlphaFoldDB" id="A0A5S9IJ65"/>
<keyword evidence="3" id="KW-1185">Reference proteome</keyword>
<name>A0A5S9IJ65_UABAM</name>
<keyword evidence="1" id="KW-1133">Transmembrane helix</keyword>
<sequence>MKILKACRLTGKYAILQWVISITCGLFAALLSAAVCLGGLFSENLIHIKEVVIAFMVLAPLFVGLIAWWFFLLGYAYCYDIFQKYVNKERSEK</sequence>
<dbReference type="RefSeq" id="WP_151966610.1">
    <property type="nucleotide sequence ID" value="NZ_AP019860.1"/>
</dbReference>
<dbReference type="EMBL" id="AP019860">
    <property type="protein sequence ID" value="BBM82361.1"/>
    <property type="molecule type" value="Genomic_DNA"/>
</dbReference>
<evidence type="ECO:0000313" key="2">
    <source>
        <dbReference type="EMBL" id="BBM82361.1"/>
    </source>
</evidence>